<dbReference type="Proteomes" id="UP000065220">
    <property type="component" value="Chromosome"/>
</dbReference>
<dbReference type="Gene3D" id="1.20.1250.20">
    <property type="entry name" value="MFS general substrate transporter like domains"/>
    <property type="match status" value="1"/>
</dbReference>
<feature type="transmembrane region" description="Helical" evidence="5">
    <location>
        <begin position="223"/>
        <end position="242"/>
    </location>
</feature>
<accession>A0A109W3E5</accession>
<evidence type="ECO:0000259" key="6">
    <source>
        <dbReference type="PROSITE" id="PS50850"/>
    </source>
</evidence>
<reference evidence="8" key="1">
    <citation type="submission" date="2016-02" db="EMBL/GenBank/DDBJ databases">
        <authorList>
            <person name="Holder M.E."/>
            <person name="Ajami N.J."/>
            <person name="Petrosino J.F."/>
        </authorList>
    </citation>
    <scope>NUCLEOTIDE SEQUENCE [LARGE SCALE GENOMIC DNA]</scope>
    <source>
        <strain evidence="8">CCUG 36733</strain>
    </source>
</reference>
<dbReference type="InterPro" id="IPR020846">
    <property type="entry name" value="MFS_dom"/>
</dbReference>
<feature type="transmembrane region" description="Helical" evidence="5">
    <location>
        <begin position="326"/>
        <end position="348"/>
    </location>
</feature>
<feature type="transmembrane region" description="Helical" evidence="5">
    <location>
        <begin position="200"/>
        <end position="217"/>
    </location>
</feature>
<feature type="transmembrane region" description="Helical" evidence="5">
    <location>
        <begin position="420"/>
        <end position="443"/>
    </location>
</feature>
<feature type="transmembrane region" description="Helical" evidence="5">
    <location>
        <begin position="47"/>
        <end position="70"/>
    </location>
</feature>
<dbReference type="InterPro" id="IPR036259">
    <property type="entry name" value="MFS_trans_sf"/>
</dbReference>
<evidence type="ECO:0000256" key="3">
    <source>
        <dbReference type="ARBA" id="ARBA00022989"/>
    </source>
</evidence>
<feature type="transmembrane region" description="Helical" evidence="5">
    <location>
        <begin position="109"/>
        <end position="127"/>
    </location>
</feature>
<evidence type="ECO:0000256" key="2">
    <source>
        <dbReference type="ARBA" id="ARBA00022692"/>
    </source>
</evidence>
<evidence type="ECO:0000256" key="5">
    <source>
        <dbReference type="SAM" id="Phobius"/>
    </source>
</evidence>
<proteinExistence type="predicted"/>
<feature type="transmembrane region" description="Helical" evidence="5">
    <location>
        <begin position="161"/>
        <end position="180"/>
    </location>
</feature>
<feature type="transmembrane region" description="Helical" evidence="5">
    <location>
        <begin position="286"/>
        <end position="305"/>
    </location>
</feature>
<dbReference type="KEGG" id="ard:AXF14_12605"/>
<dbReference type="InterPro" id="IPR011701">
    <property type="entry name" value="MFS"/>
</dbReference>
<keyword evidence="2 5" id="KW-0812">Transmembrane</keyword>
<organism evidence="7 8">
    <name type="scientific">Actinomyces radicidentis</name>
    <dbReference type="NCBI Taxonomy" id="111015"/>
    <lineage>
        <taxon>Bacteria</taxon>
        <taxon>Bacillati</taxon>
        <taxon>Actinomycetota</taxon>
        <taxon>Actinomycetes</taxon>
        <taxon>Actinomycetales</taxon>
        <taxon>Actinomycetaceae</taxon>
        <taxon>Actinomyces</taxon>
    </lineage>
</organism>
<sequence length="447" mass="44861">MRAVLTTPLGHLALAMLVVELLAGMQTYLNQTVLPLVATDLGARAHYGLITGAAMVPTFLTMPLGGAMLARWRADRLMTVLTAVLVVGAILGATAPVVAVYVAGEVVRGLASGALATVTAGVLVAGLPEAWRRLFLAASSATWIVSSLVGPVYAAGVSAAWGWRWALVVYVPVLVAARLVMACEIHGLRVTDDGEARPPVVPAIVMAAGVAVIGLVPAGTVGFAVAGPVGLAAVAWACLRVLPRGVARLVPGRPTAIATLAWVCGAYFALDFLVSPAGHDVLRLSAGSLGWALTTAGVLWSAVALHCGAHPARERRAYLARTSAGGLLFAVGGALSAGALGGLVPWWGLHAGWGLAGLGMGLTHQDTIIRCVTDPAELGNPADGISQAAAATSVTVAVNAGGAALGTLVTSLVAPTSAGVQAGIVVPTVLALTAALAVTPLLARRAA</sequence>
<feature type="transmembrane region" description="Helical" evidence="5">
    <location>
        <begin position="134"/>
        <end position="155"/>
    </location>
</feature>
<keyword evidence="4 5" id="KW-0472">Membrane</keyword>
<dbReference type="PANTHER" id="PTHR23501">
    <property type="entry name" value="MAJOR FACILITATOR SUPERFAMILY"/>
    <property type="match status" value="1"/>
</dbReference>
<feature type="transmembrane region" description="Helical" evidence="5">
    <location>
        <begin position="254"/>
        <end position="274"/>
    </location>
</feature>
<gene>
    <name evidence="7" type="ORF">AXF14_12605</name>
</gene>
<keyword evidence="3 5" id="KW-1133">Transmembrane helix</keyword>
<dbReference type="EMBL" id="CP014228">
    <property type="protein sequence ID" value="AMD88623.1"/>
    <property type="molecule type" value="Genomic_DNA"/>
</dbReference>
<dbReference type="GO" id="GO:0005886">
    <property type="term" value="C:plasma membrane"/>
    <property type="evidence" value="ECO:0007669"/>
    <property type="project" value="UniProtKB-SubCell"/>
</dbReference>
<dbReference type="STRING" id="111015.AXF14_12605"/>
<feature type="transmembrane region" description="Helical" evidence="5">
    <location>
        <begin position="77"/>
        <end position="103"/>
    </location>
</feature>
<dbReference type="PANTHER" id="PTHR23501:SF154">
    <property type="entry name" value="MULTIDRUG-EFFLUX TRANSPORTER RV1634-RELATED"/>
    <property type="match status" value="1"/>
</dbReference>
<dbReference type="GO" id="GO:0022857">
    <property type="term" value="F:transmembrane transporter activity"/>
    <property type="evidence" value="ECO:0007669"/>
    <property type="project" value="InterPro"/>
</dbReference>
<evidence type="ECO:0000256" key="1">
    <source>
        <dbReference type="ARBA" id="ARBA00004651"/>
    </source>
</evidence>
<dbReference type="AlphaFoldDB" id="A0A109W3E5"/>
<keyword evidence="8" id="KW-1185">Reference proteome</keyword>
<evidence type="ECO:0000313" key="8">
    <source>
        <dbReference type="Proteomes" id="UP000065220"/>
    </source>
</evidence>
<dbReference type="Pfam" id="PF07690">
    <property type="entry name" value="MFS_1"/>
    <property type="match status" value="1"/>
</dbReference>
<name>A0A109W3E5_ACTRD</name>
<dbReference type="SUPFAM" id="SSF103473">
    <property type="entry name" value="MFS general substrate transporter"/>
    <property type="match status" value="1"/>
</dbReference>
<feature type="domain" description="Major facilitator superfamily (MFS) profile" evidence="6">
    <location>
        <begin position="12"/>
        <end position="446"/>
    </location>
</feature>
<dbReference type="PROSITE" id="PS50850">
    <property type="entry name" value="MFS"/>
    <property type="match status" value="1"/>
</dbReference>
<protein>
    <submittedName>
        <fullName evidence="7">MFS transporter</fullName>
    </submittedName>
</protein>
<comment type="subcellular location">
    <subcellularLocation>
        <location evidence="1">Cell membrane</location>
        <topology evidence="1">Multi-pass membrane protein</topology>
    </subcellularLocation>
</comment>
<evidence type="ECO:0000313" key="7">
    <source>
        <dbReference type="EMBL" id="AMD88623.1"/>
    </source>
</evidence>
<evidence type="ECO:0000256" key="4">
    <source>
        <dbReference type="ARBA" id="ARBA00023136"/>
    </source>
</evidence>